<dbReference type="GO" id="GO:0050660">
    <property type="term" value="F:flavin adenine dinucleotide binding"/>
    <property type="evidence" value="ECO:0007669"/>
    <property type="project" value="InterPro"/>
</dbReference>
<gene>
    <name evidence="2" type="ORF">BG006_002944</name>
</gene>
<sequence>PYYKDLHRRIRKLIRHFVDTDVIPFAHEWDEAKRVPMFLIKKCAEMGILAAVAGNGIIPLEYFDLESTFLFRGDENAIVPRKSLRPSARAYAISRGSEEIMLDLGMRQSIKVSMMNCAQL</sequence>
<reference evidence="2" key="1">
    <citation type="journal article" date="2020" name="Fungal Divers.">
        <title>Resolving the Mortierellaceae phylogeny through synthesis of multi-gene phylogenetics and phylogenomics.</title>
        <authorList>
            <person name="Vandepol N."/>
            <person name="Liber J."/>
            <person name="Desiro A."/>
            <person name="Na H."/>
            <person name="Kennedy M."/>
            <person name="Barry K."/>
            <person name="Grigoriev I.V."/>
            <person name="Miller A.N."/>
            <person name="O'Donnell K."/>
            <person name="Stajich J.E."/>
            <person name="Bonito G."/>
        </authorList>
    </citation>
    <scope>NUCLEOTIDE SEQUENCE</scope>
    <source>
        <strain evidence="2">NVP1</strain>
    </source>
</reference>
<evidence type="ECO:0000313" key="2">
    <source>
        <dbReference type="EMBL" id="KAF9319710.1"/>
    </source>
</evidence>
<organism evidence="2 3">
    <name type="scientific">Podila minutissima</name>
    <dbReference type="NCBI Taxonomy" id="64525"/>
    <lineage>
        <taxon>Eukaryota</taxon>
        <taxon>Fungi</taxon>
        <taxon>Fungi incertae sedis</taxon>
        <taxon>Mucoromycota</taxon>
        <taxon>Mortierellomycotina</taxon>
        <taxon>Mortierellomycetes</taxon>
        <taxon>Mortierellales</taxon>
        <taxon>Mortierellaceae</taxon>
        <taxon>Podila</taxon>
    </lineage>
</organism>
<dbReference type="GO" id="GO:0016627">
    <property type="term" value="F:oxidoreductase activity, acting on the CH-CH group of donors"/>
    <property type="evidence" value="ECO:0007669"/>
    <property type="project" value="InterPro"/>
</dbReference>
<dbReference type="SUPFAM" id="SSF56645">
    <property type="entry name" value="Acyl-CoA dehydrogenase NM domain-like"/>
    <property type="match status" value="1"/>
</dbReference>
<dbReference type="InterPro" id="IPR009100">
    <property type="entry name" value="AcylCoA_DH/oxidase_NM_dom_sf"/>
</dbReference>
<feature type="non-terminal residue" evidence="2">
    <location>
        <position position="1"/>
    </location>
</feature>
<name>A0A9P5SBF5_9FUNG</name>
<protein>
    <recommendedName>
        <fullName evidence="1">Acyl-CoA dehydrogenase/oxidase N-terminal domain-containing protein</fullName>
    </recommendedName>
</protein>
<comment type="caution">
    <text evidence="2">The sequence shown here is derived from an EMBL/GenBank/DDBJ whole genome shotgun (WGS) entry which is preliminary data.</text>
</comment>
<dbReference type="InterPro" id="IPR037069">
    <property type="entry name" value="AcylCoA_DH/ox_N_sf"/>
</dbReference>
<dbReference type="AlphaFoldDB" id="A0A9P5SBF5"/>
<feature type="domain" description="Acyl-CoA dehydrogenase/oxidase N-terminal" evidence="1">
    <location>
        <begin position="6"/>
        <end position="51"/>
    </location>
</feature>
<dbReference type="Pfam" id="PF02771">
    <property type="entry name" value="Acyl-CoA_dh_N"/>
    <property type="match status" value="1"/>
</dbReference>
<proteinExistence type="predicted"/>
<keyword evidence="3" id="KW-1185">Reference proteome</keyword>
<accession>A0A9P5SBF5</accession>
<evidence type="ECO:0000313" key="3">
    <source>
        <dbReference type="Proteomes" id="UP000696485"/>
    </source>
</evidence>
<dbReference type="Gene3D" id="1.10.540.10">
    <property type="entry name" value="Acyl-CoA dehydrogenase/oxidase, N-terminal domain"/>
    <property type="match status" value="1"/>
</dbReference>
<dbReference type="Proteomes" id="UP000696485">
    <property type="component" value="Unassembled WGS sequence"/>
</dbReference>
<dbReference type="InterPro" id="IPR013786">
    <property type="entry name" value="AcylCoA_DH/ox_N"/>
</dbReference>
<evidence type="ECO:0000259" key="1">
    <source>
        <dbReference type="Pfam" id="PF02771"/>
    </source>
</evidence>
<dbReference type="EMBL" id="JAAAUY010001742">
    <property type="protein sequence ID" value="KAF9319710.1"/>
    <property type="molecule type" value="Genomic_DNA"/>
</dbReference>